<dbReference type="InterPro" id="IPR007621">
    <property type="entry name" value="TPM_dom"/>
</dbReference>
<evidence type="ECO:0000313" key="2">
    <source>
        <dbReference type="EMBL" id="RPE63005.1"/>
    </source>
</evidence>
<evidence type="ECO:0000313" key="3">
    <source>
        <dbReference type="Proteomes" id="UP000272193"/>
    </source>
</evidence>
<evidence type="ECO:0000259" key="1">
    <source>
        <dbReference type="Pfam" id="PF04536"/>
    </source>
</evidence>
<dbReference type="Pfam" id="PF04536">
    <property type="entry name" value="TPM_phosphatase"/>
    <property type="match status" value="1"/>
</dbReference>
<organism evidence="2 3">
    <name type="scientific">Tibeticola sediminis</name>
    <dbReference type="NCBI Taxonomy" id="1917811"/>
    <lineage>
        <taxon>Bacteria</taxon>
        <taxon>Pseudomonadati</taxon>
        <taxon>Pseudomonadota</taxon>
        <taxon>Betaproteobacteria</taxon>
        <taxon>Burkholderiales</taxon>
        <taxon>Comamonadaceae</taxon>
        <taxon>Tibeticola</taxon>
    </lineage>
</organism>
<keyword evidence="3" id="KW-1185">Reference proteome</keyword>
<name>A0A3N4U3W2_9BURK</name>
<dbReference type="PANTHER" id="PTHR30373:SF8">
    <property type="entry name" value="BLL7265 PROTEIN"/>
    <property type="match status" value="1"/>
</dbReference>
<dbReference type="Gene3D" id="3.10.310.50">
    <property type="match status" value="1"/>
</dbReference>
<dbReference type="PANTHER" id="PTHR30373">
    <property type="entry name" value="UPF0603 PROTEIN YGCG"/>
    <property type="match status" value="1"/>
</dbReference>
<comment type="caution">
    <text evidence="2">The sequence shown here is derived from an EMBL/GenBank/DDBJ whole genome shotgun (WGS) entry which is preliminary data.</text>
</comment>
<sequence>MPSTATVFDRPPGFWQGLRTLLRHRLVHPRWSERVLPPEVLERIGERVRESERRHGGQIRVVVEAALPLSYLWRHLRDRVPLRRIVRERALMLFGKLRVWDTERNNGVLIYLLLAERAVEILADRGLNAHVSEAQWRSVLARLSEALAAQQFEQGLTQAVQEVSALLEAAFPPVQGTTPVNELSDAPLRL</sequence>
<dbReference type="OrthoDB" id="5683663at2"/>
<feature type="domain" description="TPM" evidence="1">
    <location>
        <begin position="34"/>
        <end position="165"/>
    </location>
</feature>
<dbReference type="Proteomes" id="UP000272193">
    <property type="component" value="Unassembled WGS sequence"/>
</dbReference>
<gene>
    <name evidence="2" type="ORF">EDC62_2467</name>
</gene>
<proteinExistence type="predicted"/>
<dbReference type="AlphaFoldDB" id="A0A3N4U3W2"/>
<dbReference type="RefSeq" id="WP_124224108.1">
    <property type="nucleotide sequence ID" value="NZ_RKQL01000007.1"/>
</dbReference>
<protein>
    <submittedName>
        <fullName evidence="2">TLP18.3/Psb32/MOLO-1 phosphatase superfamily protein</fullName>
    </submittedName>
</protein>
<dbReference type="EMBL" id="RKQL01000007">
    <property type="protein sequence ID" value="RPE63005.1"/>
    <property type="molecule type" value="Genomic_DNA"/>
</dbReference>
<reference evidence="2 3" key="1">
    <citation type="submission" date="2018-11" db="EMBL/GenBank/DDBJ databases">
        <title>Genomic Encyclopedia of Type Strains, Phase IV (KMG-IV): sequencing the most valuable type-strain genomes for metagenomic binning, comparative biology and taxonomic classification.</title>
        <authorList>
            <person name="Goeker M."/>
        </authorList>
    </citation>
    <scope>NUCLEOTIDE SEQUENCE [LARGE SCALE GENOMIC DNA]</scope>
    <source>
        <strain evidence="2 3">DSM 101684</strain>
    </source>
</reference>
<accession>A0A3N4U3W2</accession>